<dbReference type="InterPro" id="IPR014937">
    <property type="entry name" value="DUF1810"/>
</dbReference>
<dbReference type="EMBL" id="BPUB01000001">
    <property type="protein sequence ID" value="GJG57830.1"/>
    <property type="molecule type" value="Genomic_DNA"/>
</dbReference>
<dbReference type="SUPFAM" id="SSF140736">
    <property type="entry name" value="Rv1873-like"/>
    <property type="match status" value="1"/>
</dbReference>
<evidence type="ECO:0000313" key="2">
    <source>
        <dbReference type="Proteomes" id="UP000825483"/>
    </source>
</evidence>
<name>A0A9R1C8A7_9BACT</name>
<dbReference type="Gene3D" id="1.25.40.380">
    <property type="entry name" value="Protein of unknown function DUF1810"/>
    <property type="match status" value="1"/>
</dbReference>
<gene>
    <name evidence="1" type="ORF">PRLR5076_06810</name>
</gene>
<dbReference type="InterPro" id="IPR036287">
    <property type="entry name" value="Rv1873-like_sf"/>
</dbReference>
<accession>A0A9R1C8A7</accession>
<dbReference type="Pfam" id="PF08837">
    <property type="entry name" value="DUF1810"/>
    <property type="match status" value="1"/>
</dbReference>
<dbReference type="AlphaFoldDB" id="A0A9R1C8A7"/>
<dbReference type="Proteomes" id="UP000825483">
    <property type="component" value="Unassembled WGS sequence"/>
</dbReference>
<sequence>MHQNVERFLAPHESYYDEALKEIKSGYKSGHWIWWIFPQMRGLGFSPLSQKYGIESLYEAHAYFEHPILKKRLMEITHTLLTDAYDVNTDIEEILGPVDAMKVKSCMTLFDVVSPHDIFEDTLSSFYNGERDQRTLKMIAKDKEYFESNPFEKYGIKINPRTFFESNVAESDEMTLDRRAATLIEMYTKGENLNDLVCWYLVNKRDIFSNYRTEGIISSWGSLCRNIINDCFDEAVKNNDEPSQQKLKDCYKANKLDDIYHYTNPQDVADILMNEIDFLRTTKPFNDYISDLIYNTSLIKKPWQY</sequence>
<dbReference type="GeneID" id="72468734"/>
<organism evidence="1 2">
    <name type="scientific">Prevotella lacticifex</name>
    <dbReference type="NCBI Taxonomy" id="2854755"/>
    <lineage>
        <taxon>Bacteria</taxon>
        <taxon>Pseudomonadati</taxon>
        <taxon>Bacteroidota</taxon>
        <taxon>Bacteroidia</taxon>
        <taxon>Bacteroidales</taxon>
        <taxon>Prevotellaceae</taxon>
        <taxon>Prevotella</taxon>
    </lineage>
</organism>
<evidence type="ECO:0000313" key="1">
    <source>
        <dbReference type="EMBL" id="GJG57830.1"/>
    </source>
</evidence>
<proteinExistence type="predicted"/>
<reference evidence="1" key="1">
    <citation type="journal article" date="2022" name="Int. J. Syst. Evol. Microbiol.">
        <title>Prevotella lacticifex sp. nov., isolated from the rumen of cows.</title>
        <authorList>
            <person name="Shinkai T."/>
            <person name="Ikeyama N."/>
            <person name="Kumagai M."/>
            <person name="Ohmori H."/>
            <person name="Sakamoto M."/>
            <person name="Ohkuma M."/>
            <person name="Mitsumori M."/>
        </authorList>
    </citation>
    <scope>NUCLEOTIDE SEQUENCE</scope>
    <source>
        <strain evidence="1">R5076</strain>
    </source>
</reference>
<comment type="caution">
    <text evidence="1">The sequence shown here is derived from an EMBL/GenBank/DDBJ whole genome shotgun (WGS) entry which is preliminary data.</text>
</comment>
<dbReference type="RefSeq" id="WP_223930051.1">
    <property type="nucleotide sequence ID" value="NZ_BPTU01000004.1"/>
</dbReference>
<evidence type="ECO:0008006" key="3">
    <source>
        <dbReference type="Google" id="ProtNLM"/>
    </source>
</evidence>
<keyword evidence="2" id="KW-1185">Reference proteome</keyword>
<protein>
    <recommendedName>
        <fullName evidence="3">DUF1810 domain-containing protein</fullName>
    </recommendedName>
</protein>